<evidence type="ECO:0000256" key="2">
    <source>
        <dbReference type="SAM" id="MobiDB-lite"/>
    </source>
</evidence>
<dbReference type="InterPro" id="IPR056884">
    <property type="entry name" value="NPHP3-like_N"/>
</dbReference>
<dbReference type="EMBL" id="CAJNJQ010004731">
    <property type="protein sequence ID" value="CAE7213449.1"/>
    <property type="molecule type" value="Genomic_DNA"/>
</dbReference>
<evidence type="ECO:0000313" key="5">
    <source>
        <dbReference type="Proteomes" id="UP000663827"/>
    </source>
</evidence>
<sequence length="532" mass="59306">MAFKRIFKWNRKKKSRSGSGDPSADMPLPTARVQNTSPPVASSVTGSMLGSPGQHPLNQEPTGTLVAGTRADGWKNLTAFSDILHRTPLFSPLAEAIDDLRSFVGAHEEIAATQREYQMLRTQLEGLCKDLCTHFSQDVPPAMTISMHNLCEAIQTEMREVYGGTHGMNMTSRYMQADRDADKITRCYRRIQAHLERVMLNASLSMWKAVDKHAAEAQLRLLNPSMSACYDSAEASIVQRRECAPKTRERVILDLKSWKDKDGEKVCWINGMAGTGKTTISYSFCSILRNDHQLGASFFCSRLLPACRDAKLILPTIAYQLARFSIPYRNALSQVLEADPDVHTKLLGVQFKHMIMEPLRMVARSLPSTIVVVIDALDECDDSSGVEQILQVLLEHASKLPVKFLISSRPEYHIRQKIQESPQLILHELDHTMVKADIATYLRAELAQKSIPVADGQLVALVERAGGLFIYAATVIRYIKGGDSSERLKTVLKAPSVGQGPTNKTKEIDRLYETVLVSALDNEDLEDPEKEQ</sequence>
<dbReference type="AlphaFoldDB" id="A0A8H3ECS5"/>
<dbReference type="Gene3D" id="3.40.50.300">
    <property type="entry name" value="P-loop containing nucleotide triphosphate hydrolases"/>
    <property type="match status" value="1"/>
</dbReference>
<comment type="caution">
    <text evidence="4">The sequence shown here is derived from an EMBL/GenBank/DDBJ whole genome shotgun (WGS) entry which is preliminary data.</text>
</comment>
<dbReference type="Pfam" id="PF24883">
    <property type="entry name" value="NPHP3_N"/>
    <property type="match status" value="1"/>
</dbReference>
<dbReference type="PANTHER" id="PTHR10039">
    <property type="entry name" value="AMELOGENIN"/>
    <property type="match status" value="1"/>
</dbReference>
<feature type="region of interest" description="Disordered" evidence="2">
    <location>
        <begin position="9"/>
        <end position="65"/>
    </location>
</feature>
<proteinExistence type="predicted"/>
<evidence type="ECO:0000259" key="3">
    <source>
        <dbReference type="Pfam" id="PF24883"/>
    </source>
</evidence>
<reference evidence="4" key="1">
    <citation type="submission" date="2021-01" db="EMBL/GenBank/DDBJ databases">
        <authorList>
            <person name="Kaushik A."/>
        </authorList>
    </citation>
    <scope>NUCLEOTIDE SEQUENCE</scope>
    <source>
        <strain evidence="4">AG5</strain>
    </source>
</reference>
<gene>
    <name evidence="4" type="ORF">RDB_LOCUS155822</name>
</gene>
<feature type="domain" description="Nephrocystin 3-like N-terminal" evidence="3">
    <location>
        <begin position="255"/>
        <end position="409"/>
    </location>
</feature>
<protein>
    <recommendedName>
        <fullName evidence="3">Nephrocystin 3-like N-terminal domain-containing protein</fullName>
    </recommendedName>
</protein>
<name>A0A8H3ECS5_9AGAM</name>
<evidence type="ECO:0000256" key="1">
    <source>
        <dbReference type="ARBA" id="ARBA00022737"/>
    </source>
</evidence>
<organism evidence="4 5">
    <name type="scientific">Rhizoctonia solani</name>
    <dbReference type="NCBI Taxonomy" id="456999"/>
    <lineage>
        <taxon>Eukaryota</taxon>
        <taxon>Fungi</taxon>
        <taxon>Dikarya</taxon>
        <taxon>Basidiomycota</taxon>
        <taxon>Agaricomycotina</taxon>
        <taxon>Agaricomycetes</taxon>
        <taxon>Cantharellales</taxon>
        <taxon>Ceratobasidiaceae</taxon>
        <taxon>Rhizoctonia</taxon>
    </lineage>
</organism>
<feature type="compositionally biased region" description="Polar residues" evidence="2">
    <location>
        <begin position="32"/>
        <end position="48"/>
    </location>
</feature>
<keyword evidence="1" id="KW-0677">Repeat</keyword>
<dbReference type="InterPro" id="IPR027417">
    <property type="entry name" value="P-loop_NTPase"/>
</dbReference>
<accession>A0A8H3ECS5</accession>
<dbReference type="Proteomes" id="UP000663827">
    <property type="component" value="Unassembled WGS sequence"/>
</dbReference>
<feature type="non-terminal residue" evidence="4">
    <location>
        <position position="1"/>
    </location>
</feature>
<dbReference type="SUPFAM" id="SSF52540">
    <property type="entry name" value="P-loop containing nucleoside triphosphate hydrolases"/>
    <property type="match status" value="1"/>
</dbReference>
<evidence type="ECO:0000313" key="4">
    <source>
        <dbReference type="EMBL" id="CAE7213449.1"/>
    </source>
</evidence>